<proteinExistence type="predicted"/>
<evidence type="ECO:0000313" key="2">
    <source>
        <dbReference type="Proteomes" id="UP000265520"/>
    </source>
</evidence>
<keyword evidence="2" id="KW-1185">Reference proteome</keyword>
<accession>A0A392NJ24</accession>
<comment type="caution">
    <text evidence="1">The sequence shown here is derived from an EMBL/GenBank/DDBJ whole genome shotgun (WGS) entry which is preliminary data.</text>
</comment>
<name>A0A392NJ24_9FABA</name>
<reference evidence="1 2" key="1">
    <citation type="journal article" date="2018" name="Front. Plant Sci.">
        <title>Red Clover (Trifolium pratense) and Zigzag Clover (T. medium) - A Picture of Genomic Similarities and Differences.</title>
        <authorList>
            <person name="Dluhosova J."/>
            <person name="Istvanek J."/>
            <person name="Nedelnik J."/>
            <person name="Repkova J."/>
        </authorList>
    </citation>
    <scope>NUCLEOTIDE SEQUENCE [LARGE SCALE GENOMIC DNA]</scope>
    <source>
        <strain evidence="2">cv. 10/8</strain>
        <tissue evidence="1">Leaf</tissue>
    </source>
</reference>
<dbReference type="AlphaFoldDB" id="A0A392NJ24"/>
<dbReference type="EMBL" id="LXQA010041666">
    <property type="protein sequence ID" value="MCH99896.1"/>
    <property type="molecule type" value="Genomic_DNA"/>
</dbReference>
<sequence>MMSKLYIQSPIHAHNAAAMIPPRRPETISSATGRCCMGSVFCPEKDSHIKYYSDWARNDKGCGFSEGCSTRDERIKTRF</sequence>
<organism evidence="1 2">
    <name type="scientific">Trifolium medium</name>
    <dbReference type="NCBI Taxonomy" id="97028"/>
    <lineage>
        <taxon>Eukaryota</taxon>
        <taxon>Viridiplantae</taxon>
        <taxon>Streptophyta</taxon>
        <taxon>Embryophyta</taxon>
        <taxon>Tracheophyta</taxon>
        <taxon>Spermatophyta</taxon>
        <taxon>Magnoliopsida</taxon>
        <taxon>eudicotyledons</taxon>
        <taxon>Gunneridae</taxon>
        <taxon>Pentapetalae</taxon>
        <taxon>rosids</taxon>
        <taxon>fabids</taxon>
        <taxon>Fabales</taxon>
        <taxon>Fabaceae</taxon>
        <taxon>Papilionoideae</taxon>
        <taxon>50 kb inversion clade</taxon>
        <taxon>NPAAA clade</taxon>
        <taxon>Hologalegina</taxon>
        <taxon>IRL clade</taxon>
        <taxon>Trifolieae</taxon>
        <taxon>Trifolium</taxon>
    </lineage>
</organism>
<evidence type="ECO:0000313" key="1">
    <source>
        <dbReference type="EMBL" id="MCH99896.1"/>
    </source>
</evidence>
<dbReference type="Proteomes" id="UP000265520">
    <property type="component" value="Unassembled WGS sequence"/>
</dbReference>
<protein>
    <submittedName>
        <fullName evidence="1">Uncharacterized protein</fullName>
    </submittedName>
</protein>